<proteinExistence type="predicted"/>
<name>A0A6N6M9L1_9FLAO</name>
<dbReference type="OrthoDB" id="661657at2"/>
<protein>
    <submittedName>
        <fullName evidence="1">Uncharacterized protein</fullName>
    </submittedName>
</protein>
<accession>A0A6N6M9L1</accession>
<sequence>MNINGKNEVNYFGQNRNSFGNAINCYIWDLTKNLIMRKAWLFIALAIPFLWVACEQDTLNQSIPKDQPLDENWKKGDSVPIVSNFYFQGKIDSQMYTIQYAINNYGVLFDSIKYGLCDTSNNFMGFNTTLGSAMNNSLTLKFLSCIPDSADSITNRSSIYLGAYPFGSHDLTNFREGVKVEWVDEQGTTWSSRPGTGASSNFRFQILDMAPDTTSLGDIYVTGVMDLRLYNGTQSIPVERGEFRLPLNGF</sequence>
<dbReference type="RefSeq" id="WP_151166871.1">
    <property type="nucleotide sequence ID" value="NZ_WACR01000003.1"/>
</dbReference>
<comment type="caution">
    <text evidence="1">The sequence shown here is derived from an EMBL/GenBank/DDBJ whole genome shotgun (WGS) entry which is preliminary data.</text>
</comment>
<dbReference type="AlphaFoldDB" id="A0A6N6M9L1"/>
<reference evidence="1 2" key="1">
    <citation type="submission" date="2019-09" db="EMBL/GenBank/DDBJ databases">
        <title>Genomes of Cryomorphaceae.</title>
        <authorList>
            <person name="Bowman J.P."/>
        </authorList>
    </citation>
    <scope>NUCLEOTIDE SEQUENCE [LARGE SCALE GENOMIC DNA]</scope>
    <source>
        <strain evidence="1 2">KCTC 52047</strain>
    </source>
</reference>
<dbReference type="Proteomes" id="UP000435357">
    <property type="component" value="Unassembled WGS sequence"/>
</dbReference>
<dbReference type="EMBL" id="WACR01000003">
    <property type="protein sequence ID" value="KAB1065199.1"/>
    <property type="molecule type" value="Genomic_DNA"/>
</dbReference>
<gene>
    <name evidence="1" type="ORF">F3059_04390</name>
</gene>
<evidence type="ECO:0000313" key="2">
    <source>
        <dbReference type="Proteomes" id="UP000435357"/>
    </source>
</evidence>
<organism evidence="1 2">
    <name type="scientific">Salibacter halophilus</name>
    <dbReference type="NCBI Taxonomy" id="1803916"/>
    <lineage>
        <taxon>Bacteria</taxon>
        <taxon>Pseudomonadati</taxon>
        <taxon>Bacteroidota</taxon>
        <taxon>Flavobacteriia</taxon>
        <taxon>Flavobacteriales</taxon>
        <taxon>Salibacteraceae</taxon>
        <taxon>Salibacter</taxon>
    </lineage>
</organism>
<evidence type="ECO:0000313" key="1">
    <source>
        <dbReference type="EMBL" id="KAB1065199.1"/>
    </source>
</evidence>
<keyword evidence="2" id="KW-1185">Reference proteome</keyword>